<gene>
    <name evidence="3" type="ORF">JL811_11760</name>
</gene>
<dbReference type="PANTHER" id="PTHR43796">
    <property type="entry name" value="CARBOXYNORSPERMIDINE SYNTHASE"/>
    <property type="match status" value="1"/>
</dbReference>
<name>A0A8K0Y0J0_9RHOB</name>
<proteinExistence type="predicted"/>
<evidence type="ECO:0000313" key="3">
    <source>
        <dbReference type="EMBL" id="MBL4917896.1"/>
    </source>
</evidence>
<evidence type="ECO:0000259" key="1">
    <source>
        <dbReference type="Pfam" id="PF03435"/>
    </source>
</evidence>
<dbReference type="PANTHER" id="PTHR43796:SF2">
    <property type="entry name" value="CARBOXYNORSPERMIDINE SYNTHASE"/>
    <property type="match status" value="1"/>
</dbReference>
<reference evidence="3" key="1">
    <citation type="submission" date="2021-01" db="EMBL/GenBank/DDBJ databases">
        <title>Tabrizicola alba sp. nov. a motile alkaliphilic bacterium isolated from a soda lake.</title>
        <authorList>
            <person name="Szuroczki S."/>
            <person name="Abbaszade G."/>
            <person name="Schumann P."/>
            <person name="Toth E."/>
        </authorList>
    </citation>
    <scope>NUCLEOTIDE SEQUENCE</scope>
    <source>
        <strain evidence="3">DMG-N-6</strain>
    </source>
</reference>
<feature type="domain" description="DUF4166" evidence="2">
    <location>
        <begin position="368"/>
        <end position="524"/>
    </location>
</feature>
<dbReference type="Pfam" id="PF03435">
    <property type="entry name" value="Sacchrp_dh_NADP"/>
    <property type="match status" value="1"/>
</dbReference>
<dbReference type="AlphaFoldDB" id="A0A8K0Y0J0"/>
<organism evidence="3 4">
    <name type="scientific">Szabonella alba</name>
    <dbReference type="NCBI Taxonomy" id="2804194"/>
    <lineage>
        <taxon>Bacteria</taxon>
        <taxon>Pseudomonadati</taxon>
        <taxon>Pseudomonadota</taxon>
        <taxon>Alphaproteobacteria</taxon>
        <taxon>Rhodobacterales</taxon>
        <taxon>Paracoccaceae</taxon>
        <taxon>Szabonella</taxon>
    </lineage>
</organism>
<dbReference type="InterPro" id="IPR036291">
    <property type="entry name" value="NAD(P)-bd_dom_sf"/>
</dbReference>
<dbReference type="EMBL" id="JAESVN010000004">
    <property type="protein sequence ID" value="MBL4917896.1"/>
    <property type="molecule type" value="Genomic_DNA"/>
</dbReference>
<keyword evidence="4" id="KW-1185">Reference proteome</keyword>
<dbReference type="Pfam" id="PF13761">
    <property type="entry name" value="DUF4166"/>
    <property type="match status" value="1"/>
</dbReference>
<comment type="caution">
    <text evidence="3">The sequence shown here is derived from an EMBL/GenBank/DDBJ whole genome shotgun (WGS) entry which is preliminary data.</text>
</comment>
<protein>
    <submittedName>
        <fullName evidence="3">DUF4166 domain-containing protein</fullName>
    </submittedName>
</protein>
<dbReference type="InterPro" id="IPR025311">
    <property type="entry name" value="DUF4166"/>
</dbReference>
<accession>A0A8K0Y0J0</accession>
<evidence type="ECO:0000313" key="4">
    <source>
        <dbReference type="Proteomes" id="UP000648908"/>
    </source>
</evidence>
<dbReference type="Gene3D" id="3.40.50.720">
    <property type="entry name" value="NAD(P)-binding Rossmann-like Domain"/>
    <property type="match status" value="1"/>
</dbReference>
<dbReference type="Proteomes" id="UP000648908">
    <property type="component" value="Unassembled WGS sequence"/>
</dbReference>
<evidence type="ECO:0000259" key="2">
    <source>
        <dbReference type="Pfam" id="PF13761"/>
    </source>
</evidence>
<dbReference type="SUPFAM" id="SSF51735">
    <property type="entry name" value="NAD(P)-binding Rossmann-fold domains"/>
    <property type="match status" value="1"/>
</dbReference>
<dbReference type="RefSeq" id="WP_202688807.1">
    <property type="nucleotide sequence ID" value="NZ_JAESVN010000004.1"/>
</dbReference>
<feature type="domain" description="Saccharopine dehydrogenase NADP binding" evidence="1">
    <location>
        <begin position="3"/>
        <end position="99"/>
    </location>
</feature>
<dbReference type="InterPro" id="IPR005097">
    <property type="entry name" value="Sacchrp_dh_NADP-bd"/>
</dbReference>
<sequence length="539" mass="58196">MKVLVLGGYGVFGARLARLLHRDGHEVTVAGRDAAQAQALADALGCRFLRMDRQGDLRALAQYQVVVDAAGPFHAYGDDPYRLPRAAIAAGVHYLDLADNARFCAGISVLDPEARAAGLCVLSGLSSVPALSSAAVRALCAGEVPKAIDIAILPGNRSPRGLSVMASILSQAGQPMQVWRGGRWRPARGWSAPRDYRLPGGLIRQGWQIEVPDLALFPVHFGAGSVQFRAGLELAVMRYGLAAFAWLRRWTGLPLTPALLRVFKRAADLLAPFGTDRGGMSVMVVTGQERRFWRLLAEAGDGPFVPAIATRALLRRRVLPVGAGPALEAVTLEEAEAAMADLAIRVERLTEPALPLFPGVLGGDFATLPDPVRQTHMTVDISHWQGAASVQRGAGLWSRFLGRLFGFPPAAGQVPVAVTKTVTARGELWQRRFGTRVFRSRLASVQGGMTERFGPFTFRLGLRVQEGALHFPVLSGRIGPLPLPRWLLPVSVAREYAEDGRFRFDVRILAPVTQGLLVHYQGWLAAETPQPGPGDVVTR</sequence>